<dbReference type="RefSeq" id="WP_062467763.1">
    <property type="nucleotide sequence ID" value="NZ_BBYN01000002.1"/>
</dbReference>
<dbReference type="STRING" id="708126.BW727_101911"/>
<dbReference type="InterPro" id="IPR036390">
    <property type="entry name" value="WH_DNA-bd_sf"/>
</dbReference>
<dbReference type="SUPFAM" id="SSF46785">
    <property type="entry name" value="Winged helix' DNA-binding domain"/>
    <property type="match status" value="1"/>
</dbReference>
<keyword evidence="3" id="KW-0238">DNA-binding</keyword>
<dbReference type="GO" id="GO:0003677">
    <property type="term" value="F:DNA binding"/>
    <property type="evidence" value="ECO:0007669"/>
    <property type="project" value="UniProtKB-KW"/>
</dbReference>
<feature type="domain" description="HTH lysR-type" evidence="5">
    <location>
        <begin position="1"/>
        <end position="58"/>
    </location>
</feature>
<dbReference type="InterPro" id="IPR005119">
    <property type="entry name" value="LysR_subst-bd"/>
</dbReference>
<dbReference type="PANTHER" id="PTHR30419">
    <property type="entry name" value="HTH-TYPE TRANSCRIPTIONAL REGULATOR YBHD"/>
    <property type="match status" value="1"/>
</dbReference>
<proteinExistence type="inferred from homology"/>
<dbReference type="GO" id="GO:0005829">
    <property type="term" value="C:cytosol"/>
    <property type="evidence" value="ECO:0007669"/>
    <property type="project" value="TreeGrafter"/>
</dbReference>
<dbReference type="Gene3D" id="3.40.190.290">
    <property type="match status" value="1"/>
</dbReference>
<keyword evidence="2" id="KW-0805">Transcription regulation</keyword>
<dbReference type="InterPro" id="IPR050950">
    <property type="entry name" value="HTH-type_LysR_regulators"/>
</dbReference>
<sequence>MDIQKLKYFIEIADAKNISQAARNLFVTQPTLSLSLKKMEQELNMPLFVHEHEPFQLTLPGKMLYEKGKKIVHSFDDLMDEMRTMQQHSPKQSIRLGLTTLFSLQFMEQISQFIATHPDVELNIRHEGSNKLQHLLANNLIDIALVSFPNTEEKDIDIEPLETTTKGYNVHVVVPEDNPLSQKEELTFYDLKDQSFASLTEDFKIGKMLIEQAHAHGYQPNIAIYNNDVQILIRSLKQSCAICLLPIEYKSTFSVTGLKWIPLKDKFNYYPIGIGLRKDYVCSKEINELISLIKNN</sequence>
<protein>
    <submittedName>
        <fullName evidence="6">HTH-type transcriptional regulator GltC</fullName>
    </submittedName>
</protein>
<reference evidence="6 7" key="1">
    <citation type="journal article" date="2014" name="Int. J. Syst. Evol. Microbiol.">
        <title>Jeotgalibaca dankookensis gen. nov., sp. nov., a member of the family Carnobacteriaceae, isolated from seujeot (Korean traditional food).</title>
        <authorList>
            <person name="Lee D.G."/>
            <person name="Trujillo M.E."/>
            <person name="Kang H."/>
            <person name="Ahn T.Y."/>
        </authorList>
    </citation>
    <scope>NUCLEOTIDE SEQUENCE [LARGE SCALE GENOMIC DNA]</scope>
    <source>
        <strain evidence="6 7">EX-07</strain>
    </source>
</reference>
<evidence type="ECO:0000256" key="3">
    <source>
        <dbReference type="ARBA" id="ARBA00023125"/>
    </source>
</evidence>
<dbReference type="PROSITE" id="PS50931">
    <property type="entry name" value="HTH_LYSR"/>
    <property type="match status" value="1"/>
</dbReference>
<organism evidence="6 7">
    <name type="scientific">Jeotgalibaca dankookensis</name>
    <dbReference type="NCBI Taxonomy" id="708126"/>
    <lineage>
        <taxon>Bacteria</taxon>
        <taxon>Bacillati</taxon>
        <taxon>Bacillota</taxon>
        <taxon>Bacilli</taxon>
        <taxon>Lactobacillales</taxon>
        <taxon>Carnobacteriaceae</taxon>
        <taxon>Jeotgalibaca</taxon>
    </lineage>
</organism>
<dbReference type="AlphaFoldDB" id="A0A1S6IRQ8"/>
<dbReference type="Proteomes" id="UP000188993">
    <property type="component" value="Chromosome"/>
</dbReference>
<dbReference type="Pfam" id="PF03466">
    <property type="entry name" value="LysR_substrate"/>
    <property type="match status" value="1"/>
</dbReference>
<dbReference type="EMBL" id="CP019728">
    <property type="protein sequence ID" value="AQS54235.1"/>
    <property type="molecule type" value="Genomic_DNA"/>
</dbReference>
<dbReference type="CDD" id="cd05466">
    <property type="entry name" value="PBP2_LTTR_substrate"/>
    <property type="match status" value="1"/>
</dbReference>
<evidence type="ECO:0000256" key="4">
    <source>
        <dbReference type="ARBA" id="ARBA00023163"/>
    </source>
</evidence>
<evidence type="ECO:0000256" key="1">
    <source>
        <dbReference type="ARBA" id="ARBA00009437"/>
    </source>
</evidence>
<dbReference type="SUPFAM" id="SSF53850">
    <property type="entry name" value="Periplasmic binding protein-like II"/>
    <property type="match status" value="1"/>
</dbReference>
<comment type="similarity">
    <text evidence="1">Belongs to the LysR transcriptional regulatory family.</text>
</comment>
<evidence type="ECO:0000313" key="6">
    <source>
        <dbReference type="EMBL" id="AQS54235.1"/>
    </source>
</evidence>
<keyword evidence="4" id="KW-0804">Transcription</keyword>
<keyword evidence="7" id="KW-1185">Reference proteome</keyword>
<name>A0A1S6IRQ8_9LACT</name>
<dbReference type="Pfam" id="PF00126">
    <property type="entry name" value="HTH_1"/>
    <property type="match status" value="1"/>
</dbReference>
<dbReference type="PANTHER" id="PTHR30419:SF8">
    <property type="entry name" value="NITROGEN ASSIMILATION TRANSCRIPTIONAL ACTIVATOR-RELATED"/>
    <property type="match status" value="1"/>
</dbReference>
<dbReference type="KEGG" id="jda:BW727_101911"/>
<dbReference type="GO" id="GO:0003700">
    <property type="term" value="F:DNA-binding transcription factor activity"/>
    <property type="evidence" value="ECO:0007669"/>
    <property type="project" value="InterPro"/>
</dbReference>
<dbReference type="PRINTS" id="PR00039">
    <property type="entry name" value="HTHLYSR"/>
</dbReference>
<dbReference type="InterPro" id="IPR036388">
    <property type="entry name" value="WH-like_DNA-bd_sf"/>
</dbReference>
<evidence type="ECO:0000313" key="7">
    <source>
        <dbReference type="Proteomes" id="UP000188993"/>
    </source>
</evidence>
<dbReference type="InterPro" id="IPR000847">
    <property type="entry name" value="LysR_HTH_N"/>
</dbReference>
<accession>A0A1S6IRQ8</accession>
<evidence type="ECO:0000256" key="2">
    <source>
        <dbReference type="ARBA" id="ARBA00023015"/>
    </source>
</evidence>
<dbReference type="Gene3D" id="1.10.10.10">
    <property type="entry name" value="Winged helix-like DNA-binding domain superfamily/Winged helix DNA-binding domain"/>
    <property type="match status" value="1"/>
</dbReference>
<gene>
    <name evidence="6" type="primary">gltC_2</name>
    <name evidence="6" type="ORF">BW727_101911</name>
</gene>
<dbReference type="OrthoDB" id="9803735at2"/>
<evidence type="ECO:0000259" key="5">
    <source>
        <dbReference type="PROSITE" id="PS50931"/>
    </source>
</evidence>